<evidence type="ECO:0000256" key="1">
    <source>
        <dbReference type="ARBA" id="ARBA00001946"/>
    </source>
</evidence>
<dbReference type="PANTHER" id="PTHR31739">
    <property type="entry name" value="ENT-COPALYL DIPHOSPHATE SYNTHASE, CHLOROPLASTIC"/>
    <property type="match status" value="1"/>
</dbReference>
<protein>
    <submittedName>
        <fullName evidence="8">(E,E)-geranyllinalool synthase</fullName>
    </submittedName>
</protein>
<dbReference type="InterPro" id="IPR001906">
    <property type="entry name" value="Terpene_synth_N"/>
</dbReference>
<dbReference type="SFLD" id="SFLDG01014">
    <property type="entry name" value="Terpene_Cyclase_Like_1_N-term"/>
    <property type="match status" value="1"/>
</dbReference>
<dbReference type="InterPro" id="IPR008930">
    <property type="entry name" value="Terpenoid_cyclase/PrenylTrfase"/>
</dbReference>
<dbReference type="Proteomes" id="UP000504621">
    <property type="component" value="Unplaced"/>
</dbReference>
<organism evidence="7 8">
    <name type="scientific">Herrania umbratica</name>
    <dbReference type="NCBI Taxonomy" id="108875"/>
    <lineage>
        <taxon>Eukaryota</taxon>
        <taxon>Viridiplantae</taxon>
        <taxon>Streptophyta</taxon>
        <taxon>Embryophyta</taxon>
        <taxon>Tracheophyta</taxon>
        <taxon>Spermatophyta</taxon>
        <taxon>Magnoliopsida</taxon>
        <taxon>eudicotyledons</taxon>
        <taxon>Gunneridae</taxon>
        <taxon>Pentapetalae</taxon>
        <taxon>rosids</taxon>
        <taxon>malvids</taxon>
        <taxon>Malvales</taxon>
        <taxon>Malvaceae</taxon>
        <taxon>Byttnerioideae</taxon>
        <taxon>Herrania</taxon>
    </lineage>
</organism>
<gene>
    <name evidence="8" type="primary">LOC110424281</name>
</gene>
<dbReference type="AlphaFoldDB" id="A0A6J1B7I3"/>
<reference evidence="8" key="1">
    <citation type="submission" date="2025-08" db="UniProtKB">
        <authorList>
            <consortium name="RefSeq"/>
        </authorList>
    </citation>
    <scope>IDENTIFICATION</scope>
    <source>
        <tissue evidence="8">Leaf</tissue>
    </source>
</reference>
<dbReference type="GO" id="GO:0000287">
    <property type="term" value="F:magnesium ion binding"/>
    <property type="evidence" value="ECO:0007669"/>
    <property type="project" value="InterPro"/>
</dbReference>
<sequence>MEHSHVSIQALVKEMKEEMFKDYIDPYSFVSPSAYDTAWLAMIPADSNHQSCSAPMFKDCLDWVLNNQTEEGYWGECDAHGNPTIESLPATLACLIALKKWNVGIEHAERGLAFIQANVEKLQKRNHNRFPRWFTIVFPGMIEFARKVGLQIDFSNQLKGLLMDILFERQEILKIEELTDGPYPPLLSYLEALPSLYAINEEDITMHLSDDGSLFQSPSATARAFMATGNKECLAYLQSLVRRCGNGVPPTYPMDEELIKLGLANQLQRSGLAEHFTQQIEDILTQVYRNYNNQESLAQPSNSTSIATQLHKDSLAFRLLRMHGYNISPWSFCWFLNNQEVLDHIGKNYEYFSSVMLNVYRATDLMFPGEYELEEARSFSRKVLEKVASKGNKDDDHFTKSLNLQKMIEHELSLPWIARLDHLEHRSWIEENDMNALWPGKTSFHRFSSLMNEKLVQLAVRDYEFRQSIYKNEMAELKSWCLKWGLTDMGFGREKTMYCYFAISASLSLPYDSAIRMMVAKSAILITVADDFFDMEGSLNELNILTDAVKRWDGNGLRGHGKTIFDALDDLVRETAGEHLQQRGTDITSYLQQIWHETFASWLVEAKWSKSGYLPSLDEYLGTGMTSIAAHTMVLPASCLLKSSLPNSKIKPAAEYETVTKLVMLIPRLLNDIQSYQKEIEDGKMNFVLLYMKENPEADINNSIAFVRDLLDKKRKELLKHVLTDGLSDLPEASRHLHLSCMKVFQMFFNSSNRYDSNTEMLQDIQKAIYIPPDIGISKPLMPLPSVSGPMKEFRTITSHFVQPVKYHSKRIIGYQASLPITRRGYASVFITPNFRMSFA</sequence>
<evidence type="ECO:0000256" key="2">
    <source>
        <dbReference type="ARBA" id="ARBA00022723"/>
    </source>
</evidence>
<dbReference type="GeneID" id="110424281"/>
<dbReference type="Pfam" id="PF01397">
    <property type="entry name" value="Terpene_synth"/>
    <property type="match status" value="1"/>
</dbReference>
<feature type="domain" description="Terpene synthase metal-binding" evidence="6">
    <location>
        <begin position="485"/>
        <end position="717"/>
    </location>
</feature>
<dbReference type="InterPro" id="IPR005630">
    <property type="entry name" value="Terpene_synthase_metal-bd"/>
</dbReference>
<dbReference type="SUPFAM" id="SSF48576">
    <property type="entry name" value="Terpenoid synthases"/>
    <property type="match status" value="1"/>
</dbReference>
<evidence type="ECO:0000256" key="3">
    <source>
        <dbReference type="ARBA" id="ARBA00022842"/>
    </source>
</evidence>
<dbReference type="Pfam" id="PF03936">
    <property type="entry name" value="Terpene_synth_C"/>
    <property type="match status" value="1"/>
</dbReference>
<dbReference type="GO" id="GO:0010333">
    <property type="term" value="F:terpene synthase activity"/>
    <property type="evidence" value="ECO:0007669"/>
    <property type="project" value="InterPro"/>
</dbReference>
<dbReference type="InterPro" id="IPR036965">
    <property type="entry name" value="Terpene_synth_N_sf"/>
</dbReference>
<name>A0A6J1B7I3_9ROSI</name>
<dbReference type="PANTHER" id="PTHR31739:SF29">
    <property type="entry name" value="(E,E)-GERANYLLINALOOL SYNTHASE-LIKE"/>
    <property type="match status" value="1"/>
</dbReference>
<evidence type="ECO:0000313" key="8">
    <source>
        <dbReference type="RefSeq" id="XP_021294504.1"/>
    </source>
</evidence>
<dbReference type="Gene3D" id="1.50.10.130">
    <property type="entry name" value="Terpene synthase, N-terminal domain"/>
    <property type="match status" value="1"/>
</dbReference>
<dbReference type="InterPro" id="IPR008949">
    <property type="entry name" value="Isoprenoid_synthase_dom_sf"/>
</dbReference>
<dbReference type="Gene3D" id="1.50.10.160">
    <property type="match status" value="1"/>
</dbReference>
<dbReference type="RefSeq" id="XP_021294504.1">
    <property type="nucleotide sequence ID" value="XM_021438829.1"/>
</dbReference>
<comment type="cofactor">
    <cofactor evidence="1">
        <name>Mg(2+)</name>
        <dbReference type="ChEBI" id="CHEBI:18420"/>
    </cofactor>
</comment>
<keyword evidence="7" id="KW-1185">Reference proteome</keyword>
<keyword evidence="2" id="KW-0479">Metal-binding</keyword>
<evidence type="ECO:0000259" key="6">
    <source>
        <dbReference type="Pfam" id="PF03936"/>
    </source>
</evidence>
<keyword evidence="4" id="KW-0456">Lyase</keyword>
<evidence type="ECO:0000259" key="5">
    <source>
        <dbReference type="Pfam" id="PF01397"/>
    </source>
</evidence>
<dbReference type="GO" id="GO:0016102">
    <property type="term" value="P:diterpenoid biosynthetic process"/>
    <property type="evidence" value="ECO:0007669"/>
    <property type="project" value="TreeGrafter"/>
</dbReference>
<dbReference type="OrthoDB" id="2343925at2759"/>
<evidence type="ECO:0000313" key="7">
    <source>
        <dbReference type="Proteomes" id="UP000504621"/>
    </source>
</evidence>
<proteinExistence type="predicted"/>
<accession>A0A6J1B7I3</accession>
<dbReference type="InterPro" id="IPR050148">
    <property type="entry name" value="Terpene_synthase-like"/>
</dbReference>
<dbReference type="FunFam" id="1.50.10.130:FF:000002">
    <property type="entry name" value="Ent-copalyl diphosphate synthase, chloroplastic"/>
    <property type="match status" value="1"/>
</dbReference>
<feature type="domain" description="Terpene synthase N-terminal" evidence="5">
    <location>
        <begin position="209"/>
        <end position="412"/>
    </location>
</feature>
<dbReference type="Gene3D" id="1.10.600.10">
    <property type="entry name" value="Farnesyl Diphosphate Synthase"/>
    <property type="match status" value="1"/>
</dbReference>
<keyword evidence="3" id="KW-0460">Magnesium</keyword>
<dbReference type="FunFam" id="1.10.600.10:FF:000036">
    <property type="entry name" value="cis-abienol synthase, chloroplastic"/>
    <property type="match status" value="1"/>
</dbReference>
<dbReference type="SUPFAM" id="SSF48239">
    <property type="entry name" value="Terpenoid cyclases/Protein prenyltransferases"/>
    <property type="match status" value="2"/>
</dbReference>
<evidence type="ECO:0000256" key="4">
    <source>
        <dbReference type="ARBA" id="ARBA00023239"/>
    </source>
</evidence>